<dbReference type="RefSeq" id="WP_344654838.1">
    <property type="nucleotide sequence ID" value="NZ_BAAAQM010000001.1"/>
</dbReference>
<dbReference type="InterPro" id="IPR027417">
    <property type="entry name" value="P-loop_NTPase"/>
</dbReference>
<keyword evidence="4 11" id="KW-0813">Transport</keyword>
<evidence type="ECO:0000259" key="14">
    <source>
        <dbReference type="PROSITE" id="PS50928"/>
    </source>
</evidence>
<dbReference type="PROSITE" id="PS50928">
    <property type="entry name" value="ABC_TM1"/>
    <property type="match status" value="1"/>
</dbReference>
<keyword evidence="6 11" id="KW-0812">Transmembrane</keyword>
<accession>A0ABN2QD36</accession>
<keyword evidence="9 11" id="KW-1133">Transmembrane helix</keyword>
<evidence type="ECO:0000256" key="11">
    <source>
        <dbReference type="RuleBase" id="RU363032"/>
    </source>
</evidence>
<feature type="region of interest" description="Disordered" evidence="12">
    <location>
        <begin position="281"/>
        <end position="320"/>
    </location>
</feature>
<dbReference type="InterPro" id="IPR017871">
    <property type="entry name" value="ABC_transporter-like_CS"/>
</dbReference>
<dbReference type="Gene3D" id="1.10.3720.10">
    <property type="entry name" value="MetI-like"/>
    <property type="match status" value="1"/>
</dbReference>
<dbReference type="Pfam" id="PF12911">
    <property type="entry name" value="OppC_N"/>
    <property type="match status" value="1"/>
</dbReference>
<feature type="transmembrane region" description="Helical" evidence="11">
    <location>
        <begin position="221"/>
        <end position="239"/>
    </location>
</feature>
<sequence>MSAAGTAPGGARRVAGSFVRKPLSTAALAYIVVVALCSVFAGILAPYAPDAEDLPAALTGPSWAHPLGAGALGRDVLSRLMYGGRVSLLSVLISLGVYLAVGVPAGMIAGYRGGRIDRLVLRVSEIGYCVPAAILVLVVVTVMPADESAAMVVLGLSGASALARVVRSATVGVRGELYVRAAVANGIGDAVILRRHILPRVIGTVIVQASLFGAAAVGLEVGLGFLGLGATGVSWGTLIGEASKNIGNQPWLLVPSGVLVALYTLSLGLIGDGVRDSIAELATGPVPRNRRQGERADASDRPDAEAPPKATQPDTEAARSSRITGALLTVEGLHVAFPIDGVETEVVTDVAFAVRRGEALGIVGESGCGKSVAAAAIVGLLRGGGRVTAGRVLFDGDVVFDAADDRAGRSRKPDHKQRALRGGRIGLIAQDPISGLDPSFTIGSQIADVVRAHRDVGRRAARERALELIAMVQLPDPARIYRSYPHQLSGGMAQRAGIAAALAGDPDLIIADEPTTALDVTVQAEILDLLRGLRDSGTAVLLITHDWGVLADFCDRAVVMYAGQVVETASVRGLLGRPQHPYTAGLLASNPHNAVPGEPLPAIEGAVPAPGDWPRGCRFADRCALVTDECRTRPVPLRTSKAAVPGDGAPYLTRCVHADQVAAPLTSPLPTIEGRPRVDAV</sequence>
<evidence type="ECO:0000256" key="3">
    <source>
        <dbReference type="ARBA" id="ARBA00005417"/>
    </source>
</evidence>
<keyword evidence="8" id="KW-0067">ATP-binding</keyword>
<dbReference type="InterPro" id="IPR050388">
    <property type="entry name" value="ABC_Ni/Peptide_Import"/>
</dbReference>
<dbReference type="EMBL" id="BAAAQM010000001">
    <property type="protein sequence ID" value="GAA1949600.1"/>
    <property type="molecule type" value="Genomic_DNA"/>
</dbReference>
<dbReference type="CDD" id="cd03257">
    <property type="entry name" value="ABC_NikE_OppD_transporters"/>
    <property type="match status" value="1"/>
</dbReference>
<protein>
    <submittedName>
        <fullName evidence="15">Dipeptide/oligopeptide/nickel ABC transporter permease/ATP-binding protein</fullName>
    </submittedName>
</protein>
<evidence type="ECO:0000256" key="1">
    <source>
        <dbReference type="ARBA" id="ARBA00004141"/>
    </source>
</evidence>
<feature type="domain" description="ABC transporter" evidence="13">
    <location>
        <begin position="328"/>
        <end position="587"/>
    </location>
</feature>
<comment type="similarity">
    <text evidence="3">Belongs to the ABC transporter superfamily.</text>
</comment>
<evidence type="ECO:0000259" key="13">
    <source>
        <dbReference type="PROSITE" id="PS50893"/>
    </source>
</evidence>
<dbReference type="Proteomes" id="UP001499854">
    <property type="component" value="Unassembled WGS sequence"/>
</dbReference>
<keyword evidence="16" id="KW-1185">Reference proteome</keyword>
<dbReference type="NCBIfam" id="TIGR01727">
    <property type="entry name" value="oligo_HPY"/>
    <property type="match status" value="1"/>
</dbReference>
<evidence type="ECO:0000256" key="9">
    <source>
        <dbReference type="ARBA" id="ARBA00022989"/>
    </source>
</evidence>
<evidence type="ECO:0000256" key="8">
    <source>
        <dbReference type="ARBA" id="ARBA00022840"/>
    </source>
</evidence>
<evidence type="ECO:0000256" key="12">
    <source>
        <dbReference type="SAM" id="MobiDB-lite"/>
    </source>
</evidence>
<dbReference type="Pfam" id="PF08352">
    <property type="entry name" value="oligo_HPY"/>
    <property type="match status" value="1"/>
</dbReference>
<dbReference type="InterPro" id="IPR003593">
    <property type="entry name" value="AAA+_ATPase"/>
</dbReference>
<dbReference type="Pfam" id="PF00528">
    <property type="entry name" value="BPD_transp_1"/>
    <property type="match status" value="1"/>
</dbReference>
<comment type="similarity">
    <text evidence="11">Belongs to the binding-protein-dependent transport system permease family.</text>
</comment>
<evidence type="ECO:0000313" key="16">
    <source>
        <dbReference type="Proteomes" id="UP001499854"/>
    </source>
</evidence>
<name>A0ABN2QD36_9ACTN</name>
<keyword evidence="5" id="KW-1003">Cell membrane</keyword>
<dbReference type="PROSITE" id="PS50893">
    <property type="entry name" value="ABC_TRANSPORTER_2"/>
    <property type="match status" value="1"/>
</dbReference>
<evidence type="ECO:0000313" key="15">
    <source>
        <dbReference type="EMBL" id="GAA1949600.1"/>
    </source>
</evidence>
<comment type="caution">
    <text evidence="15">The sequence shown here is derived from an EMBL/GenBank/DDBJ whole genome shotgun (WGS) entry which is preliminary data.</text>
</comment>
<dbReference type="SMART" id="SM00382">
    <property type="entry name" value="AAA"/>
    <property type="match status" value="1"/>
</dbReference>
<dbReference type="PANTHER" id="PTHR43297:SF2">
    <property type="entry name" value="DIPEPTIDE TRANSPORT ATP-BINDING PROTEIN DPPD"/>
    <property type="match status" value="1"/>
</dbReference>
<dbReference type="PANTHER" id="PTHR43297">
    <property type="entry name" value="OLIGOPEPTIDE TRANSPORT ATP-BINDING PROTEIN APPD"/>
    <property type="match status" value="1"/>
</dbReference>
<dbReference type="SUPFAM" id="SSF161098">
    <property type="entry name" value="MetI-like"/>
    <property type="match status" value="1"/>
</dbReference>
<evidence type="ECO:0000256" key="7">
    <source>
        <dbReference type="ARBA" id="ARBA00022741"/>
    </source>
</evidence>
<feature type="transmembrane region" description="Helical" evidence="11">
    <location>
        <begin position="86"/>
        <end position="111"/>
    </location>
</feature>
<evidence type="ECO:0000256" key="5">
    <source>
        <dbReference type="ARBA" id="ARBA00022475"/>
    </source>
</evidence>
<keyword evidence="7" id="KW-0547">Nucleotide-binding</keyword>
<proteinExistence type="inferred from homology"/>
<comment type="subcellular location">
    <subcellularLocation>
        <location evidence="11">Cell membrane</location>
        <topology evidence="11">Multi-pass membrane protein</topology>
    </subcellularLocation>
    <subcellularLocation>
        <location evidence="2">Cell membrane</location>
        <topology evidence="2">Peripheral membrane protein</topology>
    </subcellularLocation>
    <subcellularLocation>
        <location evidence="1">Membrane</location>
        <topology evidence="1">Multi-pass membrane protein</topology>
    </subcellularLocation>
</comment>
<dbReference type="InterPro" id="IPR035906">
    <property type="entry name" value="MetI-like_sf"/>
</dbReference>
<dbReference type="SUPFAM" id="SSF52540">
    <property type="entry name" value="P-loop containing nucleoside triphosphate hydrolases"/>
    <property type="match status" value="1"/>
</dbReference>
<feature type="transmembrane region" description="Helical" evidence="11">
    <location>
        <begin position="123"/>
        <end position="143"/>
    </location>
</feature>
<evidence type="ECO:0000256" key="6">
    <source>
        <dbReference type="ARBA" id="ARBA00022692"/>
    </source>
</evidence>
<feature type="transmembrane region" description="Helical" evidence="11">
    <location>
        <begin position="251"/>
        <end position="271"/>
    </location>
</feature>
<reference evidence="15 16" key="1">
    <citation type="journal article" date="2019" name="Int. J. Syst. Evol. Microbiol.">
        <title>The Global Catalogue of Microorganisms (GCM) 10K type strain sequencing project: providing services to taxonomists for standard genome sequencing and annotation.</title>
        <authorList>
            <consortium name="The Broad Institute Genomics Platform"/>
            <consortium name="The Broad Institute Genome Sequencing Center for Infectious Disease"/>
            <person name="Wu L."/>
            <person name="Ma J."/>
        </authorList>
    </citation>
    <scope>NUCLEOTIDE SEQUENCE [LARGE SCALE GENOMIC DNA]</scope>
    <source>
        <strain evidence="15 16">JCM 16013</strain>
    </source>
</reference>
<evidence type="ECO:0000256" key="10">
    <source>
        <dbReference type="ARBA" id="ARBA00023136"/>
    </source>
</evidence>
<evidence type="ECO:0000256" key="2">
    <source>
        <dbReference type="ARBA" id="ARBA00004202"/>
    </source>
</evidence>
<dbReference type="InterPro" id="IPR025966">
    <property type="entry name" value="OppC_N"/>
</dbReference>
<feature type="transmembrane region" description="Helical" evidence="11">
    <location>
        <begin position="27"/>
        <end position="48"/>
    </location>
</feature>
<dbReference type="Pfam" id="PF00005">
    <property type="entry name" value="ABC_tran"/>
    <property type="match status" value="1"/>
</dbReference>
<dbReference type="InterPro" id="IPR013563">
    <property type="entry name" value="Oligopep_ABC_C"/>
</dbReference>
<dbReference type="PROSITE" id="PS00211">
    <property type="entry name" value="ABC_TRANSPORTER_1"/>
    <property type="match status" value="1"/>
</dbReference>
<dbReference type="InterPro" id="IPR000515">
    <property type="entry name" value="MetI-like"/>
</dbReference>
<feature type="domain" description="ABC transmembrane type-1" evidence="14">
    <location>
        <begin position="84"/>
        <end position="271"/>
    </location>
</feature>
<keyword evidence="10 11" id="KW-0472">Membrane</keyword>
<dbReference type="Gene3D" id="3.40.50.300">
    <property type="entry name" value="P-loop containing nucleotide triphosphate hydrolases"/>
    <property type="match status" value="1"/>
</dbReference>
<evidence type="ECO:0000256" key="4">
    <source>
        <dbReference type="ARBA" id="ARBA00022448"/>
    </source>
</evidence>
<gene>
    <name evidence="15" type="ORF">GCM10009838_00830</name>
</gene>
<dbReference type="CDD" id="cd06261">
    <property type="entry name" value="TM_PBP2"/>
    <property type="match status" value="1"/>
</dbReference>
<organism evidence="15 16">
    <name type="scientific">Catenulispora subtropica</name>
    <dbReference type="NCBI Taxonomy" id="450798"/>
    <lineage>
        <taxon>Bacteria</taxon>
        <taxon>Bacillati</taxon>
        <taxon>Actinomycetota</taxon>
        <taxon>Actinomycetes</taxon>
        <taxon>Catenulisporales</taxon>
        <taxon>Catenulisporaceae</taxon>
        <taxon>Catenulispora</taxon>
    </lineage>
</organism>
<feature type="compositionally biased region" description="Basic and acidic residues" evidence="12">
    <location>
        <begin position="291"/>
        <end position="306"/>
    </location>
</feature>
<dbReference type="InterPro" id="IPR003439">
    <property type="entry name" value="ABC_transporter-like_ATP-bd"/>
</dbReference>